<dbReference type="KEGG" id="sual:KDD17_10825"/>
<dbReference type="EMBL" id="CP073581">
    <property type="protein sequence ID" value="QUJ75466.1"/>
    <property type="molecule type" value="Genomic_DNA"/>
</dbReference>
<dbReference type="RefSeq" id="WP_212703671.1">
    <property type="nucleotide sequence ID" value="NZ_CP073581.1"/>
</dbReference>
<evidence type="ECO:0000313" key="2">
    <source>
        <dbReference type="Proteomes" id="UP000683291"/>
    </source>
</evidence>
<gene>
    <name evidence="1" type="ORF">KDD17_10825</name>
</gene>
<reference evidence="1" key="1">
    <citation type="submission" date="2021-04" db="EMBL/GenBank/DDBJ databases">
        <title>Complete genome sequence for Sulfitobacter sp. strain JK7-1.</title>
        <authorList>
            <person name="Park S.-J."/>
        </authorList>
    </citation>
    <scope>NUCLEOTIDE SEQUENCE</scope>
    <source>
        <strain evidence="1">JK7-1</strain>
    </source>
</reference>
<protein>
    <submittedName>
        <fullName evidence="1">Uncharacterized protein</fullName>
    </submittedName>
</protein>
<keyword evidence="2" id="KW-1185">Reference proteome</keyword>
<evidence type="ECO:0000313" key="1">
    <source>
        <dbReference type="EMBL" id="QUJ75466.1"/>
    </source>
</evidence>
<proteinExistence type="predicted"/>
<sequence>MLELTAQALLGNDFHAFEPHFHLPHRIETAESKRTLRTRDDLLAVFVQVAADYKRRG</sequence>
<organism evidence="1 2">
    <name type="scientific">Sulfitobacter albidus</name>
    <dbReference type="NCBI Taxonomy" id="2829501"/>
    <lineage>
        <taxon>Bacteria</taxon>
        <taxon>Pseudomonadati</taxon>
        <taxon>Pseudomonadota</taxon>
        <taxon>Alphaproteobacteria</taxon>
        <taxon>Rhodobacterales</taxon>
        <taxon>Roseobacteraceae</taxon>
        <taxon>Sulfitobacter</taxon>
    </lineage>
</organism>
<dbReference type="AlphaFoldDB" id="A0A975JBM9"/>
<dbReference type="Proteomes" id="UP000683291">
    <property type="component" value="Chromosome 1"/>
</dbReference>
<accession>A0A975JBM9</accession>
<name>A0A975JBM9_9RHOB</name>